<proteinExistence type="predicted"/>
<organism evidence="2 3">
    <name type="scientific">Methanorbis furvi</name>
    <dbReference type="NCBI Taxonomy" id="3028299"/>
    <lineage>
        <taxon>Archaea</taxon>
        <taxon>Methanobacteriati</taxon>
        <taxon>Methanobacteriota</taxon>
        <taxon>Stenosarchaea group</taxon>
        <taxon>Methanomicrobia</taxon>
        <taxon>Methanomicrobiales</taxon>
        <taxon>Methanocorpusculaceae</taxon>
        <taxon>Methanorbis</taxon>
    </lineage>
</organism>
<dbReference type="InterPro" id="IPR007427">
    <property type="entry name" value="DUF475"/>
</dbReference>
<reference evidence="2" key="1">
    <citation type="submission" date="2023-06" db="EMBL/GenBank/DDBJ databases">
        <title>Genome sequence of Methancorpusculaceae sp. Ag1.</title>
        <authorList>
            <person name="Protasov E."/>
            <person name="Platt K."/>
            <person name="Poehlein A."/>
            <person name="Daniel R."/>
            <person name="Brune A."/>
        </authorList>
    </citation>
    <scope>NUCLEOTIDE SEQUENCE</scope>
    <source>
        <strain evidence="2">Ag1</strain>
    </source>
</reference>
<dbReference type="AlphaFoldDB" id="A0AAE4MBH5"/>
<dbReference type="RefSeq" id="WP_338094461.1">
    <property type="nucleotide sequence ID" value="NZ_JAWDKA010000006.1"/>
</dbReference>
<evidence type="ECO:0008006" key="4">
    <source>
        <dbReference type="Google" id="ProtNLM"/>
    </source>
</evidence>
<dbReference type="NCBIfam" id="NF010612">
    <property type="entry name" value="PRK14013.1-2"/>
    <property type="match status" value="1"/>
</dbReference>
<dbReference type="PANTHER" id="PTHR30238:SF4">
    <property type="entry name" value="SLL1022 PROTEIN"/>
    <property type="match status" value="1"/>
</dbReference>
<feature type="transmembrane region" description="Helical" evidence="1">
    <location>
        <begin position="254"/>
        <end position="275"/>
    </location>
</feature>
<gene>
    <name evidence="2" type="ORF">McpAg1_12780</name>
</gene>
<feature type="transmembrane region" description="Helical" evidence="1">
    <location>
        <begin position="95"/>
        <end position="114"/>
    </location>
</feature>
<feature type="transmembrane region" description="Helical" evidence="1">
    <location>
        <begin position="158"/>
        <end position="178"/>
    </location>
</feature>
<dbReference type="PANTHER" id="PTHR30238">
    <property type="entry name" value="MEMBRANE BOUND PREDICTED REDOX MODULATOR"/>
    <property type="match status" value="1"/>
</dbReference>
<sequence length="317" mass="34540">MEIAYAVLVVLGLVAFETVASIDNAIINADILSTMKAWARRWFLTWGIIIAVFGIRGVLPWLIIWFSTPSLGPIGALTATFSDDATASAAIEQSAPFLLLAGGIFMIFLFLHWLMAEQKNCIVPGERAMSRQGPWFYAVAAIVLFIVCYTAAQINALLAVAAVGGSAIFFIMQGFRLFADKKSAELESGSSNQSDISKLMLLEVIDATFSIDGVIGAFAFTMSVPLILIGNGIGAIIVRELTVRNIDNIRKYAYLKNGAMYSIFTLGLIMCSEGFGIEIPIWIAPILTIGIVSLFFWLSLQRIKKGDFGVCEVPREQ</sequence>
<comment type="caution">
    <text evidence="2">The sequence shown here is derived from an EMBL/GenBank/DDBJ whole genome shotgun (WGS) entry which is preliminary data.</text>
</comment>
<protein>
    <recommendedName>
        <fullName evidence="4">DUF475 domain-containing protein</fullName>
    </recommendedName>
</protein>
<feature type="transmembrane region" description="Helical" evidence="1">
    <location>
        <begin position="43"/>
        <end position="66"/>
    </location>
</feature>
<keyword evidence="3" id="KW-1185">Reference proteome</keyword>
<accession>A0AAE4MBH5</accession>
<dbReference type="Pfam" id="PF04332">
    <property type="entry name" value="DUF475"/>
    <property type="match status" value="1"/>
</dbReference>
<name>A0AAE4MBH5_9EURY</name>
<feature type="transmembrane region" description="Helical" evidence="1">
    <location>
        <begin position="226"/>
        <end position="242"/>
    </location>
</feature>
<feature type="transmembrane region" description="Helical" evidence="1">
    <location>
        <begin position="281"/>
        <end position="300"/>
    </location>
</feature>
<keyword evidence="1" id="KW-1133">Transmembrane helix</keyword>
<evidence type="ECO:0000256" key="1">
    <source>
        <dbReference type="SAM" id="Phobius"/>
    </source>
</evidence>
<keyword evidence="1" id="KW-0472">Membrane</keyword>
<evidence type="ECO:0000313" key="3">
    <source>
        <dbReference type="Proteomes" id="UP001273136"/>
    </source>
</evidence>
<dbReference type="Proteomes" id="UP001273136">
    <property type="component" value="Unassembled WGS sequence"/>
</dbReference>
<feature type="transmembrane region" description="Helical" evidence="1">
    <location>
        <begin position="135"/>
        <end position="152"/>
    </location>
</feature>
<keyword evidence="1" id="KW-0812">Transmembrane</keyword>
<feature type="transmembrane region" description="Helical" evidence="1">
    <location>
        <begin position="6"/>
        <end position="31"/>
    </location>
</feature>
<evidence type="ECO:0000313" key="2">
    <source>
        <dbReference type="EMBL" id="MDV0442057.1"/>
    </source>
</evidence>
<dbReference type="EMBL" id="JAWDKA010000006">
    <property type="protein sequence ID" value="MDV0442057.1"/>
    <property type="molecule type" value="Genomic_DNA"/>
</dbReference>